<accession>A0AC59Z6E9</accession>
<proteinExistence type="predicted"/>
<name>A0AC59Z6E9_RANTA</name>
<organism evidence="1 2">
    <name type="scientific">Rangifer tarandus platyrhynchus</name>
    <name type="common">Svalbard reindeer</name>
    <dbReference type="NCBI Taxonomy" id="3082113"/>
    <lineage>
        <taxon>Eukaryota</taxon>
        <taxon>Metazoa</taxon>
        <taxon>Chordata</taxon>
        <taxon>Craniata</taxon>
        <taxon>Vertebrata</taxon>
        <taxon>Euteleostomi</taxon>
        <taxon>Mammalia</taxon>
        <taxon>Eutheria</taxon>
        <taxon>Laurasiatheria</taxon>
        <taxon>Artiodactyla</taxon>
        <taxon>Ruminantia</taxon>
        <taxon>Pecora</taxon>
        <taxon>Cervidae</taxon>
        <taxon>Odocoileinae</taxon>
        <taxon>Rangifer</taxon>
    </lineage>
</organism>
<evidence type="ECO:0000313" key="2">
    <source>
        <dbReference type="Proteomes" id="UP001162501"/>
    </source>
</evidence>
<sequence length="83" mass="8710">MKGPSVRPPELPWGPQVCSDTKVPGHVTVERSCPSERCGETVCGDHMASGSLGFLRLFCCRVCLTAVNKGPGFKGPRGAVGPI</sequence>
<dbReference type="Proteomes" id="UP001162501">
    <property type="component" value="Chromosome 25"/>
</dbReference>
<evidence type="ECO:0000313" key="1">
    <source>
        <dbReference type="EMBL" id="CAN0266762.1"/>
    </source>
</evidence>
<reference evidence="1" key="1">
    <citation type="submission" date="2023-05" db="EMBL/GenBank/DDBJ databases">
        <authorList>
            <consortium name="ELIXIR-Norway"/>
        </authorList>
    </citation>
    <scope>NUCLEOTIDE SEQUENCE</scope>
</reference>
<reference evidence="1" key="2">
    <citation type="submission" date="2025-03" db="EMBL/GenBank/DDBJ databases">
        <authorList>
            <consortium name="ELIXIR-Norway"/>
            <consortium name="Elixir Norway"/>
        </authorList>
    </citation>
    <scope>NUCLEOTIDE SEQUENCE</scope>
</reference>
<dbReference type="EMBL" id="OX596109">
    <property type="protein sequence ID" value="CAN0266762.1"/>
    <property type="molecule type" value="Genomic_DNA"/>
</dbReference>
<protein>
    <submittedName>
        <fullName evidence="1">Uncharacterized protein</fullName>
    </submittedName>
</protein>
<gene>
    <name evidence="1" type="ORF">MRATA1EN22A_LOCUS14600</name>
</gene>